<dbReference type="AlphaFoldDB" id="A0A5M8FV64"/>
<evidence type="ECO:0000256" key="1">
    <source>
        <dbReference type="SAM" id="Phobius"/>
    </source>
</evidence>
<dbReference type="InterPro" id="IPR008457">
    <property type="entry name" value="Cu-R_CopD_dom"/>
</dbReference>
<protein>
    <recommendedName>
        <fullName evidence="2">Copper resistance protein D domain-containing protein</fullName>
    </recommendedName>
</protein>
<organism evidence="3 4">
    <name type="scientific">Thiohalocapsa marina</name>
    <dbReference type="NCBI Taxonomy" id="424902"/>
    <lineage>
        <taxon>Bacteria</taxon>
        <taxon>Pseudomonadati</taxon>
        <taxon>Pseudomonadota</taxon>
        <taxon>Gammaproteobacteria</taxon>
        <taxon>Chromatiales</taxon>
        <taxon>Chromatiaceae</taxon>
        <taxon>Thiohalocapsa</taxon>
    </lineage>
</organism>
<reference evidence="3 4" key="1">
    <citation type="submission" date="2019-09" db="EMBL/GenBank/DDBJ databases">
        <title>Whole-genome sequence of the purple sulfur bacterium Thiohalocapsa marina DSM 19078.</title>
        <authorList>
            <person name="Kyndt J.A."/>
            <person name="Meyer T.E."/>
        </authorList>
    </citation>
    <scope>NUCLEOTIDE SEQUENCE [LARGE SCALE GENOMIC DNA]</scope>
    <source>
        <strain evidence="3 4">DSM 19078</strain>
    </source>
</reference>
<dbReference type="GO" id="GO:0016020">
    <property type="term" value="C:membrane"/>
    <property type="evidence" value="ECO:0007669"/>
    <property type="project" value="InterPro"/>
</dbReference>
<dbReference type="Proteomes" id="UP000322981">
    <property type="component" value="Unassembled WGS sequence"/>
</dbReference>
<feature type="transmembrane region" description="Helical" evidence="1">
    <location>
        <begin position="83"/>
        <end position="104"/>
    </location>
</feature>
<evidence type="ECO:0000313" key="3">
    <source>
        <dbReference type="EMBL" id="KAA6187702.1"/>
    </source>
</evidence>
<feature type="transmembrane region" description="Helical" evidence="1">
    <location>
        <begin position="51"/>
        <end position="77"/>
    </location>
</feature>
<dbReference type="OrthoDB" id="8419862at2"/>
<keyword evidence="1" id="KW-0812">Transmembrane</keyword>
<comment type="caution">
    <text evidence="3">The sequence shown here is derived from an EMBL/GenBank/DDBJ whole genome shotgun (WGS) entry which is preliminary data.</text>
</comment>
<accession>A0A5M8FV64</accession>
<feature type="transmembrane region" description="Helical" evidence="1">
    <location>
        <begin position="131"/>
        <end position="153"/>
    </location>
</feature>
<dbReference type="RefSeq" id="WP_150089207.1">
    <property type="nucleotide sequence ID" value="NZ_JBFUOH010000011.1"/>
</dbReference>
<keyword evidence="1" id="KW-0472">Membrane</keyword>
<keyword evidence="1" id="KW-1133">Transmembrane helix</keyword>
<dbReference type="EMBL" id="VWXX01000001">
    <property type="protein sequence ID" value="KAA6187702.1"/>
    <property type="molecule type" value="Genomic_DNA"/>
</dbReference>
<evidence type="ECO:0000313" key="4">
    <source>
        <dbReference type="Proteomes" id="UP000322981"/>
    </source>
</evidence>
<feature type="transmembrane region" description="Helical" evidence="1">
    <location>
        <begin position="6"/>
        <end position="30"/>
    </location>
</feature>
<gene>
    <name evidence="3" type="ORF">F2Q65_00195</name>
</gene>
<dbReference type="Pfam" id="PF05425">
    <property type="entry name" value="CopD"/>
    <property type="match status" value="1"/>
</dbReference>
<name>A0A5M8FV64_9GAMM</name>
<feature type="domain" description="Copper resistance protein D" evidence="2">
    <location>
        <begin position="50"/>
        <end position="146"/>
    </location>
</feature>
<proteinExistence type="predicted"/>
<keyword evidence="4" id="KW-1185">Reference proteome</keyword>
<sequence length="154" mass="17274">MTQQLALAIGLHQLATLVWIGGMFFAHFALRQAAQRTLEPPQRLRLMLGVFERFFVWVWLAVVVLWASGLWVFVGVYSGSMGWHVHTMMALALLMTALFAYIYFVPYRALARRVAEQDWPAAAERLGRIRAVILINLLLGLVTAGLGSAGRYLA</sequence>
<evidence type="ECO:0000259" key="2">
    <source>
        <dbReference type="Pfam" id="PF05425"/>
    </source>
</evidence>